<dbReference type="OrthoDB" id="5402033at2759"/>
<feature type="region of interest" description="Disordered" evidence="1">
    <location>
        <begin position="1"/>
        <end position="22"/>
    </location>
</feature>
<proteinExistence type="predicted"/>
<dbReference type="AlphaFoldDB" id="M2V9Z0"/>
<feature type="compositionally biased region" description="Polar residues" evidence="1">
    <location>
        <begin position="1"/>
        <end position="13"/>
    </location>
</feature>
<dbReference type="EMBL" id="KB445569">
    <property type="protein sequence ID" value="EMD96777.1"/>
    <property type="molecule type" value="Genomic_DNA"/>
</dbReference>
<dbReference type="STRING" id="701091.M2V9Z0"/>
<dbReference type="HOGENOM" id="CLU_069854_0_0_1"/>
<dbReference type="Proteomes" id="UP000016936">
    <property type="component" value="Unassembled WGS sequence"/>
</dbReference>
<organism evidence="2 3">
    <name type="scientific">Cochliobolus heterostrophus (strain C5 / ATCC 48332 / race O)</name>
    <name type="common">Southern corn leaf blight fungus</name>
    <name type="synonym">Bipolaris maydis</name>
    <dbReference type="NCBI Taxonomy" id="701091"/>
    <lineage>
        <taxon>Eukaryota</taxon>
        <taxon>Fungi</taxon>
        <taxon>Dikarya</taxon>
        <taxon>Ascomycota</taxon>
        <taxon>Pezizomycotina</taxon>
        <taxon>Dothideomycetes</taxon>
        <taxon>Pleosporomycetidae</taxon>
        <taxon>Pleosporales</taxon>
        <taxon>Pleosporineae</taxon>
        <taxon>Pleosporaceae</taxon>
        <taxon>Bipolaris</taxon>
    </lineage>
</organism>
<evidence type="ECO:0000256" key="1">
    <source>
        <dbReference type="SAM" id="MobiDB-lite"/>
    </source>
</evidence>
<reference evidence="2 3" key="1">
    <citation type="journal article" date="2012" name="PLoS Pathog.">
        <title>Diverse lifestyles and strategies of plant pathogenesis encoded in the genomes of eighteen Dothideomycetes fungi.</title>
        <authorList>
            <person name="Ohm R.A."/>
            <person name="Feau N."/>
            <person name="Henrissat B."/>
            <person name="Schoch C.L."/>
            <person name="Horwitz B.A."/>
            <person name="Barry K.W."/>
            <person name="Condon B.J."/>
            <person name="Copeland A.C."/>
            <person name="Dhillon B."/>
            <person name="Glaser F."/>
            <person name="Hesse C.N."/>
            <person name="Kosti I."/>
            <person name="LaButti K."/>
            <person name="Lindquist E.A."/>
            <person name="Lucas S."/>
            <person name="Salamov A.A."/>
            <person name="Bradshaw R.E."/>
            <person name="Ciuffetti L."/>
            <person name="Hamelin R.C."/>
            <person name="Kema G.H.J."/>
            <person name="Lawrence C."/>
            <person name="Scott J.A."/>
            <person name="Spatafora J.W."/>
            <person name="Turgeon B.G."/>
            <person name="de Wit P.J.G.M."/>
            <person name="Zhong S."/>
            <person name="Goodwin S.B."/>
            <person name="Grigoriev I.V."/>
        </authorList>
    </citation>
    <scope>NUCLEOTIDE SEQUENCE [LARGE SCALE GENOMIC DNA]</scope>
    <source>
        <strain evidence="3">C5 / ATCC 48332 / race O</strain>
    </source>
</reference>
<keyword evidence="3" id="KW-1185">Reference proteome</keyword>
<sequence length="309" mass="34414">MSDATSKGVQHPNTTTTPQLQETPELYSTALSCLHLVVIVDPIPIPSKPTMTTRGGGFVGRGGMGAQGRIQRIKTHVLPFTDHTGKEALMIFEGRETCPLPPLYSFAMYFTHKDVNAENVQPNELLDAIRRGTPLQNYPCPFRLEIYFLPAPSEDAASDEACIAHYREEKRSRGEYTRQIDAINAESGTGTGGLPGFVPSYIDDPYGDFHHGRLFNYQGPNWRTDKRPVHRVFFDPIPQEEYAPIAEEAGEPEVLQPVQVTLHAMQESDTEGFGASFVGMTMFETAHGKTENETNGPWQEAVERGWSTW</sequence>
<gene>
    <name evidence="2" type="ORF">COCHEDRAFT_1199629</name>
</gene>
<evidence type="ECO:0000313" key="3">
    <source>
        <dbReference type="Proteomes" id="UP000016936"/>
    </source>
</evidence>
<protein>
    <submittedName>
        <fullName evidence="2">Uncharacterized protein</fullName>
    </submittedName>
</protein>
<accession>M2V9Z0</accession>
<reference evidence="3" key="2">
    <citation type="journal article" date="2013" name="PLoS Genet.">
        <title>Comparative genome structure, secondary metabolite, and effector coding capacity across Cochliobolus pathogens.</title>
        <authorList>
            <person name="Condon B.J."/>
            <person name="Leng Y."/>
            <person name="Wu D."/>
            <person name="Bushley K.E."/>
            <person name="Ohm R.A."/>
            <person name="Otillar R."/>
            <person name="Martin J."/>
            <person name="Schackwitz W."/>
            <person name="Grimwood J."/>
            <person name="MohdZainudin N."/>
            <person name="Xue C."/>
            <person name="Wang R."/>
            <person name="Manning V.A."/>
            <person name="Dhillon B."/>
            <person name="Tu Z.J."/>
            <person name="Steffenson B.J."/>
            <person name="Salamov A."/>
            <person name="Sun H."/>
            <person name="Lowry S."/>
            <person name="LaButti K."/>
            <person name="Han J."/>
            <person name="Copeland A."/>
            <person name="Lindquist E."/>
            <person name="Barry K."/>
            <person name="Schmutz J."/>
            <person name="Baker S.E."/>
            <person name="Ciuffetti L.M."/>
            <person name="Grigoriev I.V."/>
            <person name="Zhong S."/>
            <person name="Turgeon B.G."/>
        </authorList>
    </citation>
    <scope>NUCLEOTIDE SEQUENCE [LARGE SCALE GENOMIC DNA]</scope>
    <source>
        <strain evidence="3">C5 / ATCC 48332 / race O</strain>
    </source>
</reference>
<evidence type="ECO:0000313" key="2">
    <source>
        <dbReference type="EMBL" id="EMD96777.1"/>
    </source>
</evidence>
<dbReference type="eggNOG" id="ENOG502SSWZ">
    <property type="taxonomic scope" value="Eukaryota"/>
</dbReference>
<name>M2V9Z0_COCH5</name>
<dbReference type="OMA" id="EACIAHY"/>
<feature type="region of interest" description="Disordered" evidence="1">
    <location>
        <begin position="289"/>
        <end position="309"/>
    </location>
</feature>